<proteinExistence type="predicted"/>
<feature type="region of interest" description="Disordered" evidence="1">
    <location>
        <begin position="573"/>
        <end position="623"/>
    </location>
</feature>
<feature type="compositionally biased region" description="Low complexity" evidence="1">
    <location>
        <begin position="573"/>
        <end position="583"/>
    </location>
</feature>
<dbReference type="OrthoDB" id="2348945at2759"/>
<name>A0A9P7G2Z5_9AGAR</name>
<evidence type="ECO:0000313" key="3">
    <source>
        <dbReference type="Proteomes" id="UP000775547"/>
    </source>
</evidence>
<gene>
    <name evidence="2" type="ORF">DXG03_003768</name>
</gene>
<dbReference type="AlphaFoldDB" id="A0A9P7G2Z5"/>
<evidence type="ECO:0000256" key="1">
    <source>
        <dbReference type="SAM" id="MobiDB-lite"/>
    </source>
</evidence>
<feature type="region of interest" description="Disordered" evidence="1">
    <location>
        <begin position="442"/>
        <end position="558"/>
    </location>
</feature>
<evidence type="ECO:0008006" key="4">
    <source>
        <dbReference type="Google" id="ProtNLM"/>
    </source>
</evidence>
<feature type="compositionally biased region" description="Low complexity" evidence="1">
    <location>
        <begin position="467"/>
        <end position="551"/>
    </location>
</feature>
<protein>
    <recommendedName>
        <fullName evidence="4">Myb-like domain-containing protein</fullName>
    </recommendedName>
</protein>
<feature type="compositionally biased region" description="Polar residues" evidence="1">
    <location>
        <begin position="598"/>
        <end position="610"/>
    </location>
</feature>
<feature type="compositionally biased region" description="Low complexity" evidence="1">
    <location>
        <begin position="90"/>
        <end position="103"/>
    </location>
</feature>
<organism evidence="2 3">
    <name type="scientific">Asterophora parasitica</name>
    <dbReference type="NCBI Taxonomy" id="117018"/>
    <lineage>
        <taxon>Eukaryota</taxon>
        <taxon>Fungi</taxon>
        <taxon>Dikarya</taxon>
        <taxon>Basidiomycota</taxon>
        <taxon>Agaricomycotina</taxon>
        <taxon>Agaricomycetes</taxon>
        <taxon>Agaricomycetidae</taxon>
        <taxon>Agaricales</taxon>
        <taxon>Tricholomatineae</taxon>
        <taxon>Lyophyllaceae</taxon>
        <taxon>Asterophora</taxon>
    </lineage>
</organism>
<reference evidence="2" key="2">
    <citation type="submission" date="2021-10" db="EMBL/GenBank/DDBJ databases">
        <title>Phylogenomics reveals ancestral predisposition of the termite-cultivated fungus Termitomyces towards a domesticated lifestyle.</title>
        <authorList>
            <person name="Auxier B."/>
            <person name="Grum-Grzhimaylo A."/>
            <person name="Cardenas M.E."/>
            <person name="Lodge J.D."/>
            <person name="Laessoe T."/>
            <person name="Pedersen O."/>
            <person name="Smith M.E."/>
            <person name="Kuyper T.W."/>
            <person name="Franco-Molano E.A."/>
            <person name="Baroni T.J."/>
            <person name="Aanen D.K."/>
        </authorList>
    </citation>
    <scope>NUCLEOTIDE SEQUENCE</scope>
    <source>
        <strain evidence="2">AP01</strain>
        <tissue evidence="2">Mycelium</tissue>
    </source>
</reference>
<feature type="region of interest" description="Disordered" evidence="1">
    <location>
        <begin position="356"/>
        <end position="411"/>
    </location>
</feature>
<comment type="caution">
    <text evidence="2">The sequence shown here is derived from an EMBL/GenBank/DDBJ whole genome shotgun (WGS) entry which is preliminary data.</text>
</comment>
<accession>A0A9P7G2Z5</accession>
<feature type="compositionally biased region" description="Low complexity" evidence="1">
    <location>
        <begin position="356"/>
        <end position="384"/>
    </location>
</feature>
<keyword evidence="3" id="KW-1185">Reference proteome</keyword>
<evidence type="ECO:0000313" key="2">
    <source>
        <dbReference type="EMBL" id="KAG5642021.1"/>
    </source>
</evidence>
<feature type="compositionally biased region" description="Acidic residues" evidence="1">
    <location>
        <begin position="39"/>
        <end position="54"/>
    </location>
</feature>
<dbReference type="Proteomes" id="UP000775547">
    <property type="component" value="Unassembled WGS sequence"/>
</dbReference>
<feature type="region of interest" description="Disordered" evidence="1">
    <location>
        <begin position="264"/>
        <end position="283"/>
    </location>
</feature>
<feature type="region of interest" description="Disordered" evidence="1">
    <location>
        <begin position="1"/>
        <end position="140"/>
    </location>
</feature>
<feature type="compositionally biased region" description="Polar residues" evidence="1">
    <location>
        <begin position="128"/>
        <end position="139"/>
    </location>
</feature>
<feature type="compositionally biased region" description="Basic residues" evidence="1">
    <location>
        <begin position="109"/>
        <end position="125"/>
    </location>
</feature>
<reference evidence="2" key="1">
    <citation type="submission" date="2020-07" db="EMBL/GenBank/DDBJ databases">
        <authorList>
            <person name="Nieuwenhuis M."/>
            <person name="Van De Peppel L.J.J."/>
        </authorList>
    </citation>
    <scope>NUCLEOTIDE SEQUENCE</scope>
    <source>
        <strain evidence="2">AP01</strain>
        <tissue evidence="2">Mycelium</tissue>
    </source>
</reference>
<feature type="compositionally biased region" description="Polar residues" evidence="1">
    <location>
        <begin position="19"/>
        <end position="30"/>
    </location>
</feature>
<feature type="compositionally biased region" description="Basic and acidic residues" evidence="1">
    <location>
        <begin position="395"/>
        <end position="405"/>
    </location>
</feature>
<dbReference type="EMBL" id="JABCKV010000223">
    <property type="protein sequence ID" value="KAG5642021.1"/>
    <property type="molecule type" value="Genomic_DNA"/>
</dbReference>
<feature type="compositionally biased region" description="Polar residues" evidence="1">
    <location>
        <begin position="69"/>
        <end position="89"/>
    </location>
</feature>
<sequence length="623" mass="65590">MDNPQHYQPLSHALHPPQAQVQPVYSSTGVFNAKALRAEEEEEEEEDGDDEGLVEEQLALNRPEGPDASGSNPASPLVTSTGTAGAHTNQTQPQPTLQVQPDDPSAPERKRRPGRPRGSKNRKPRVGQASTSATATKQESAPGFYHATAAAPQHPDVNAHNQAYYEFQWRVLNLCAEFYGAAEELVKGTQPLVIAQCYSMGPGNKVDPLVMLGEAKRICDTLLANPSQLISTPPPPIFSIAPTLYQPRHTQPIAPIASTSSLPTAAASSSKTTATPATVTNTAPPVISNPASFVMPLPTAHAHQTAYQHHPQYSMYAPAPGQYPTTPYYQYSYVAPASYYSAPQAAAAPVPAAATAPAVPTQPQPEASTSASAGAATTSISATSNQGAWSDEETERLKKLADDSRAASAGGTGEMEWDWVVSQWGPGRSRHQILIKATALGLKESSSRGVKRRRGEEGSVSVGGEGTSSVVSQTPAITTTTTNITASPSSQPHSHTTQSNSNHSNPPSASPSHSHSHPHTASTTPAASPALTHTQRPSTSHSTSSTTTKPTLPWPMPTVAVNTPASVVVTASATTSSAGAATAQDPQRTSYYRARPTQDASQKPPSNHSFIYQPIGPRKENGK</sequence>